<dbReference type="GeneTree" id="ENSGT00390000013574"/>
<dbReference type="InterPro" id="IPR021163">
    <property type="entry name" value="Ferredox_Rdtase_adrenod"/>
</dbReference>
<dbReference type="Pfam" id="PF13450">
    <property type="entry name" value="NAD_binding_8"/>
    <property type="match status" value="1"/>
</dbReference>
<gene>
    <name evidence="15" type="primary">FDXR</name>
</gene>
<evidence type="ECO:0000256" key="4">
    <source>
        <dbReference type="ARBA" id="ARBA00013219"/>
    </source>
</evidence>
<keyword evidence="8 11" id="KW-0521">NADP</keyword>
<protein>
    <recommendedName>
        <fullName evidence="5 11">NADPH:adrenodoxin oxidoreductase, mitochondrial</fullName>
        <ecNumber evidence="4 11">1.18.1.6</ecNumber>
    </recommendedName>
</protein>
<keyword evidence="9 11" id="KW-0560">Oxidoreductase</keyword>
<evidence type="ECO:0000256" key="14">
    <source>
        <dbReference type="SAM" id="MobiDB-lite"/>
    </source>
</evidence>
<feature type="binding site" evidence="12">
    <location>
        <position position="49"/>
    </location>
    <ligand>
        <name>FAD</name>
        <dbReference type="ChEBI" id="CHEBI:57692"/>
    </ligand>
</feature>
<feature type="binding site" evidence="13">
    <location>
        <position position="377"/>
    </location>
    <ligand>
        <name>NADP(+)</name>
        <dbReference type="ChEBI" id="CHEBI:58349"/>
    </ligand>
</feature>
<feature type="region of interest" description="Disordered" evidence="14">
    <location>
        <begin position="436"/>
        <end position="456"/>
    </location>
</feature>
<dbReference type="EC" id="1.18.1.6" evidence="4 11"/>
<dbReference type="PIRSF" id="PIRSF000362">
    <property type="entry name" value="FNR"/>
    <property type="match status" value="1"/>
</dbReference>
<dbReference type="GO" id="GO:0005739">
    <property type="term" value="C:mitochondrion"/>
    <property type="evidence" value="ECO:0007669"/>
    <property type="project" value="UniProtKB-SubCell"/>
</dbReference>
<evidence type="ECO:0000256" key="7">
    <source>
        <dbReference type="ARBA" id="ARBA00022827"/>
    </source>
</evidence>
<comment type="cofactor">
    <cofactor evidence="1 11 12">
        <name>FAD</name>
        <dbReference type="ChEBI" id="CHEBI:57692"/>
    </cofactor>
</comment>
<organism evidence="15 16">
    <name type="scientific">Cebus imitator</name>
    <name type="common">Panamanian white-faced capuchin</name>
    <name type="synonym">Cebus capucinus imitator</name>
    <dbReference type="NCBI Taxonomy" id="2715852"/>
    <lineage>
        <taxon>Eukaryota</taxon>
        <taxon>Metazoa</taxon>
        <taxon>Chordata</taxon>
        <taxon>Craniata</taxon>
        <taxon>Vertebrata</taxon>
        <taxon>Euteleostomi</taxon>
        <taxon>Mammalia</taxon>
        <taxon>Eutheria</taxon>
        <taxon>Euarchontoglires</taxon>
        <taxon>Primates</taxon>
        <taxon>Haplorrhini</taxon>
        <taxon>Platyrrhini</taxon>
        <taxon>Cebidae</taxon>
        <taxon>Cebinae</taxon>
        <taxon>Cebus</taxon>
    </lineage>
</organism>
<keyword evidence="11" id="KW-0496">Mitochondrion</keyword>
<evidence type="ECO:0000256" key="2">
    <source>
        <dbReference type="ARBA" id="ARBA00004731"/>
    </source>
</evidence>
<feature type="binding site" evidence="13">
    <location>
        <begin position="229"/>
        <end position="230"/>
    </location>
    <ligand>
        <name>NADP(+)</name>
        <dbReference type="ChEBI" id="CHEBI:58349"/>
    </ligand>
</feature>
<evidence type="ECO:0000313" key="16">
    <source>
        <dbReference type="Proteomes" id="UP000233040"/>
    </source>
</evidence>
<dbReference type="AlphaFoldDB" id="A0A2K5REV9"/>
<keyword evidence="6 11" id="KW-0285">Flavoprotein</keyword>
<evidence type="ECO:0000313" key="15">
    <source>
        <dbReference type="Ensembl" id="ENSCCAP00000026667.1"/>
    </source>
</evidence>
<dbReference type="PRINTS" id="PR00419">
    <property type="entry name" value="ADXRDTASE"/>
</dbReference>
<feature type="binding site" evidence="12">
    <location>
        <position position="70"/>
    </location>
    <ligand>
        <name>FAD</name>
        <dbReference type="ChEBI" id="CHEBI:57692"/>
    </ligand>
</feature>
<dbReference type="Ensembl" id="ENSCCAT00000044196.1">
    <property type="protein sequence ID" value="ENSCCAP00000026667.1"/>
    <property type="gene ID" value="ENSCCAG00000031085.1"/>
</dbReference>
<accession>A0A2K5REV9</accession>
<dbReference type="GO" id="GO:0008203">
    <property type="term" value="P:cholesterol metabolic process"/>
    <property type="evidence" value="ECO:0007669"/>
    <property type="project" value="UniProtKB-UniPathway"/>
</dbReference>
<evidence type="ECO:0000256" key="1">
    <source>
        <dbReference type="ARBA" id="ARBA00001974"/>
    </source>
</evidence>
<reference evidence="15" key="2">
    <citation type="submission" date="2025-09" db="UniProtKB">
        <authorList>
            <consortium name="Ensembl"/>
        </authorList>
    </citation>
    <scope>IDENTIFICATION</scope>
</reference>
<feature type="binding site" evidence="12">
    <location>
        <position position="114"/>
    </location>
    <ligand>
        <name>FAD</name>
        <dbReference type="ChEBI" id="CHEBI:57692"/>
    </ligand>
</feature>
<comment type="subcellular location">
    <subcellularLocation>
        <location evidence="11">Mitochondrion</location>
    </subcellularLocation>
</comment>
<comment type="catalytic activity">
    <reaction evidence="10 11">
        <text>2 reduced [adrenodoxin] + NADP(+) + H(+) = 2 oxidized [adrenodoxin] + NADPH</text>
        <dbReference type="Rhea" id="RHEA:42312"/>
        <dbReference type="Rhea" id="RHEA-COMP:9998"/>
        <dbReference type="Rhea" id="RHEA-COMP:9999"/>
        <dbReference type="ChEBI" id="CHEBI:15378"/>
        <dbReference type="ChEBI" id="CHEBI:33737"/>
        <dbReference type="ChEBI" id="CHEBI:33738"/>
        <dbReference type="ChEBI" id="CHEBI:57783"/>
        <dbReference type="ChEBI" id="CHEBI:58349"/>
        <dbReference type="EC" id="1.18.1.6"/>
    </reaction>
</comment>
<dbReference type="PANTHER" id="PTHR48467">
    <property type="entry name" value="GLUTAMATE SYNTHASE 1 [NADH], CHLOROPLASTIC-LIKE"/>
    <property type="match status" value="1"/>
</dbReference>
<evidence type="ECO:0000256" key="8">
    <source>
        <dbReference type="ARBA" id="ARBA00022857"/>
    </source>
</evidence>
<dbReference type="InterPro" id="IPR055275">
    <property type="entry name" value="Ferredox_Rdtase"/>
</dbReference>
<dbReference type="PANTHER" id="PTHR48467:SF1">
    <property type="entry name" value="GLUTAMATE SYNTHASE 1 [NADH], CHLOROPLASTIC-LIKE"/>
    <property type="match status" value="1"/>
</dbReference>
<dbReference type="GO" id="GO:0016491">
    <property type="term" value="F:oxidoreductase activity"/>
    <property type="evidence" value="ECO:0007669"/>
    <property type="project" value="UniProtKB-KW"/>
</dbReference>
<dbReference type="SUPFAM" id="SSF51971">
    <property type="entry name" value="Nucleotide-binding domain"/>
    <property type="match status" value="2"/>
</dbReference>
<feature type="binding site" evidence="12">
    <location>
        <position position="370"/>
    </location>
    <ligand>
        <name>FAD</name>
        <dbReference type="ChEBI" id="CHEBI:57692"/>
    </ligand>
</feature>
<evidence type="ECO:0000256" key="12">
    <source>
        <dbReference type="PIRSR" id="PIRSR000362-1"/>
    </source>
</evidence>
<proteinExistence type="inferred from homology"/>
<name>A0A2K5REV9_CEBIM</name>
<feature type="binding site" evidence="12">
    <location>
        <begin position="377"/>
        <end position="379"/>
    </location>
    <ligand>
        <name>FAD</name>
        <dbReference type="ChEBI" id="CHEBI:57692"/>
    </ligand>
</feature>
<evidence type="ECO:0000256" key="13">
    <source>
        <dbReference type="PIRSR" id="PIRSR000362-2"/>
    </source>
</evidence>
<dbReference type="Proteomes" id="UP000233040">
    <property type="component" value="Unassembled WGS sequence"/>
</dbReference>
<sequence length="463" mass="50482">MTSRCWRWWGRSAWPWTRPLSAGSTPSFRHQFSTQEKTPQICVVGSGPAGFYTAQHLLKQHPQAHVDIYEKQPVPFGLVRFGVAPDHPEVKNVINTFTQTAHSGRCAFWGNVEVGRDVTVPELREAYHAVVLSYGAEDHRALEIPGEELPGVCSARAFVGWYNGLPENQELKPDLSCDTAVILGQGNVALDVARILLTPPEHLEKTDITKAALGVLRQSQVKTVWLVGRRGPLQVAFTIKVPRPRKRLTELLLRTAMEKPGPEEAARWASASRAWGLRFFRSPQQVLPSPDGRGAAGVRLAVTRLEGVGEATRAVPTGAMEDLPCGLVLSSVGYKSRPIDPSVPFDCKLGVIPNVEGRVTDVPGLYCSGWVKRGPTGVIATTMTDSFLTGQTLLQDLKAGLLPSGPRPGSAAIQALLSSRGVQPVSFSDWEKLDAEEVARGQSTGKPREKLVDPQEMLRLLGH</sequence>
<comment type="similarity">
    <text evidence="3 11">Belongs to the ferredoxin--NADP reductase type 1 family.</text>
</comment>
<evidence type="ECO:0000256" key="9">
    <source>
        <dbReference type="ARBA" id="ARBA00023002"/>
    </source>
</evidence>
<evidence type="ECO:0000256" key="5">
    <source>
        <dbReference type="ARBA" id="ARBA00016287"/>
    </source>
</evidence>
<feature type="binding site" evidence="12">
    <location>
        <position position="78"/>
    </location>
    <ligand>
        <name>FAD</name>
        <dbReference type="ChEBI" id="CHEBI:57692"/>
    </ligand>
</feature>
<evidence type="ECO:0000256" key="10">
    <source>
        <dbReference type="ARBA" id="ARBA00048933"/>
    </source>
</evidence>
<keyword evidence="7 11" id="KW-0274">FAD</keyword>
<dbReference type="InterPro" id="IPR036188">
    <property type="entry name" value="FAD/NAD-bd_sf"/>
</dbReference>
<evidence type="ECO:0000256" key="3">
    <source>
        <dbReference type="ARBA" id="ARBA00008312"/>
    </source>
</evidence>
<dbReference type="Gene3D" id="3.40.50.720">
    <property type="entry name" value="NAD(P)-binding Rossmann-like Domain"/>
    <property type="match status" value="1"/>
</dbReference>
<reference evidence="15" key="1">
    <citation type="submission" date="2025-08" db="UniProtKB">
        <authorList>
            <consortium name="Ensembl"/>
        </authorList>
    </citation>
    <scope>IDENTIFICATION</scope>
</reference>
<keyword evidence="16" id="KW-1185">Reference proteome</keyword>
<evidence type="ECO:0000256" key="6">
    <source>
        <dbReference type="ARBA" id="ARBA00022630"/>
    </source>
</evidence>
<evidence type="ECO:0000256" key="11">
    <source>
        <dbReference type="PIRNR" id="PIRNR000362"/>
    </source>
</evidence>
<feature type="binding site" evidence="13">
    <location>
        <begin position="185"/>
        <end position="188"/>
    </location>
    <ligand>
        <name>NADP(+)</name>
        <dbReference type="ChEBI" id="CHEBI:58349"/>
    </ligand>
</feature>
<dbReference type="UniPathway" id="UPA00296"/>
<dbReference type="Gene3D" id="3.50.50.60">
    <property type="entry name" value="FAD/NAD(P)-binding domain"/>
    <property type="match status" value="2"/>
</dbReference>
<comment type="pathway">
    <text evidence="2">Steroid metabolism; cholesterol metabolism.</text>
</comment>